<feature type="compositionally biased region" description="Low complexity" evidence="3">
    <location>
        <begin position="59"/>
        <end position="75"/>
    </location>
</feature>
<keyword evidence="6" id="KW-1185">Reference proteome</keyword>
<dbReference type="GO" id="GO:0061630">
    <property type="term" value="F:ubiquitin protein ligase activity"/>
    <property type="evidence" value="ECO:0007669"/>
    <property type="project" value="TreeGrafter"/>
</dbReference>
<dbReference type="Proteomes" id="UP000245942">
    <property type="component" value="Unassembled WGS sequence"/>
</dbReference>
<dbReference type="SUPFAM" id="SSF88697">
    <property type="entry name" value="PUA domain-like"/>
    <property type="match status" value="1"/>
</dbReference>
<evidence type="ECO:0000313" key="5">
    <source>
        <dbReference type="EMBL" id="PWN19943.1"/>
    </source>
</evidence>
<dbReference type="InterPro" id="IPR036987">
    <property type="entry name" value="SRA-YDG_sf"/>
</dbReference>
<gene>
    <name evidence="5" type="ORF">BCV69DRAFT_283472</name>
</gene>
<dbReference type="EMBL" id="KZ819329">
    <property type="protein sequence ID" value="PWN19943.1"/>
    <property type="molecule type" value="Genomic_DNA"/>
</dbReference>
<feature type="compositionally biased region" description="Low complexity" evidence="3">
    <location>
        <begin position="139"/>
        <end position="156"/>
    </location>
</feature>
<dbReference type="Pfam" id="PF02182">
    <property type="entry name" value="SAD_SRA"/>
    <property type="match status" value="1"/>
</dbReference>
<dbReference type="GeneID" id="37014456"/>
<dbReference type="PANTHER" id="PTHR14140">
    <property type="entry name" value="E3 UBIQUITIN-PROTEIN LIGASE UHRF-RELATED"/>
    <property type="match status" value="1"/>
</dbReference>
<evidence type="ECO:0000256" key="1">
    <source>
        <dbReference type="ARBA" id="ARBA00023242"/>
    </source>
</evidence>
<proteinExistence type="predicted"/>
<feature type="domain" description="YDG" evidence="4">
    <location>
        <begin position="309"/>
        <end position="462"/>
    </location>
</feature>
<dbReference type="STRING" id="1684307.A0A316U6H7"/>
<reference evidence="5 6" key="1">
    <citation type="journal article" date="2018" name="Mol. Biol. Evol.">
        <title>Broad Genomic Sampling Reveals a Smut Pathogenic Ancestry of the Fungal Clade Ustilaginomycotina.</title>
        <authorList>
            <person name="Kijpornyongpan T."/>
            <person name="Mondo S.J."/>
            <person name="Barry K."/>
            <person name="Sandor L."/>
            <person name="Lee J."/>
            <person name="Lipzen A."/>
            <person name="Pangilinan J."/>
            <person name="LaButti K."/>
            <person name="Hainaut M."/>
            <person name="Henrissat B."/>
            <person name="Grigoriev I.V."/>
            <person name="Spatafora J.W."/>
            <person name="Aime M.C."/>
        </authorList>
    </citation>
    <scope>NUCLEOTIDE SEQUENCE [LARGE SCALE GENOMIC DNA]</scope>
    <source>
        <strain evidence="5 6">MCA 4718</strain>
    </source>
</reference>
<dbReference type="OrthoDB" id="2270193at2759"/>
<protein>
    <recommendedName>
        <fullName evidence="4">YDG domain-containing protein</fullName>
    </recommendedName>
</protein>
<dbReference type="SMART" id="SM00466">
    <property type="entry name" value="SRA"/>
    <property type="match status" value="1"/>
</dbReference>
<feature type="region of interest" description="Disordered" evidence="3">
    <location>
        <begin position="38"/>
        <end position="94"/>
    </location>
</feature>
<dbReference type="PANTHER" id="PTHR14140:SF27">
    <property type="entry name" value="OS04G0289800 PROTEIN"/>
    <property type="match status" value="1"/>
</dbReference>
<evidence type="ECO:0000256" key="2">
    <source>
        <dbReference type="PROSITE-ProRule" id="PRU00358"/>
    </source>
</evidence>
<dbReference type="InterPro" id="IPR015947">
    <property type="entry name" value="PUA-like_sf"/>
</dbReference>
<dbReference type="GO" id="GO:0016567">
    <property type="term" value="P:protein ubiquitination"/>
    <property type="evidence" value="ECO:0007669"/>
    <property type="project" value="TreeGrafter"/>
</dbReference>
<evidence type="ECO:0000256" key="3">
    <source>
        <dbReference type="SAM" id="MobiDB-lite"/>
    </source>
</evidence>
<evidence type="ECO:0000313" key="6">
    <source>
        <dbReference type="Proteomes" id="UP000245942"/>
    </source>
</evidence>
<dbReference type="AlphaFoldDB" id="A0A316U6H7"/>
<feature type="compositionally biased region" description="Low complexity" evidence="3">
    <location>
        <begin position="203"/>
        <end position="220"/>
    </location>
</feature>
<dbReference type="GO" id="GO:0005634">
    <property type="term" value="C:nucleus"/>
    <property type="evidence" value="ECO:0007669"/>
    <property type="project" value="UniProtKB-SubCell"/>
</dbReference>
<sequence>MRALAPIHAQEDEELTEYELARLAAIKANAELLLSLGLDPAPTTPVRPKKKAKLEGSASPSSIVDQESSESASSEGQAVKQSLGRGVRPGRRRITREEPGWGIFAGVFIGGGDEDKEGSSLFPISPPSTSARGGRSVVRPLAASESPRPSARSSSPVRKLRGRAESAPFVLSVAPGQGQDKAGAEVALRRSARNEERRTSPRTSTAAGDLTSSGSGTSGTRRFSQRSFVVPDSRIETEAATSLIDAEGDFTFHTRVLPRLITPPASTRPKRQRRRTSPGSGSGPVATTLPLLQLGRTLSTRLYSPKQFGPIPGIPPGSWYPTRMACSTSSLHAPTVAGISGDSSRGAYSLCLSGGYEDDEDLGCSVTFTGSGGRDLRGTPAKRKNLRTAPQSAHQNFQNPLNAALKRSVQTQRPVRVLRGFKGRKPYAPPEGYLYSGLYVVERCWTERGQSGWDVCRFALRRLEGQGELPTFRSAEEE</sequence>
<accession>A0A316U6H7</accession>
<keyword evidence="1 2" id="KW-0539">Nucleus</keyword>
<dbReference type="GO" id="GO:0044027">
    <property type="term" value="P:negative regulation of gene expression via chromosomal CpG island methylation"/>
    <property type="evidence" value="ECO:0007669"/>
    <property type="project" value="TreeGrafter"/>
</dbReference>
<evidence type="ECO:0000259" key="4">
    <source>
        <dbReference type="PROSITE" id="PS51015"/>
    </source>
</evidence>
<feature type="region of interest" description="Disordered" evidence="3">
    <location>
        <begin position="257"/>
        <end position="287"/>
    </location>
</feature>
<comment type="subcellular location">
    <subcellularLocation>
        <location evidence="2">Nucleus</location>
    </subcellularLocation>
</comment>
<organism evidence="5 6">
    <name type="scientific">Pseudomicrostroma glucosiphilum</name>
    <dbReference type="NCBI Taxonomy" id="1684307"/>
    <lineage>
        <taxon>Eukaryota</taxon>
        <taxon>Fungi</taxon>
        <taxon>Dikarya</taxon>
        <taxon>Basidiomycota</taxon>
        <taxon>Ustilaginomycotina</taxon>
        <taxon>Exobasidiomycetes</taxon>
        <taxon>Microstromatales</taxon>
        <taxon>Microstromatales incertae sedis</taxon>
        <taxon>Pseudomicrostroma</taxon>
    </lineage>
</organism>
<feature type="region of interest" description="Disordered" evidence="3">
    <location>
        <begin position="117"/>
        <end position="229"/>
    </location>
</feature>
<dbReference type="Gene3D" id="2.30.280.10">
    <property type="entry name" value="SRA-YDG"/>
    <property type="match status" value="1"/>
</dbReference>
<dbReference type="RefSeq" id="XP_025347103.1">
    <property type="nucleotide sequence ID" value="XM_025492722.1"/>
</dbReference>
<dbReference type="InterPro" id="IPR045134">
    <property type="entry name" value="UHRF1/2-like"/>
</dbReference>
<dbReference type="InterPro" id="IPR003105">
    <property type="entry name" value="SRA_YDG"/>
</dbReference>
<dbReference type="PROSITE" id="PS51015">
    <property type="entry name" value="YDG"/>
    <property type="match status" value="1"/>
</dbReference>
<name>A0A316U6H7_9BASI</name>